<dbReference type="Proteomes" id="UP000732298">
    <property type="component" value="Unassembled WGS sequence"/>
</dbReference>
<dbReference type="PANTHER" id="PTHR30337">
    <property type="entry name" value="COMPONENT OF ATP-DEPENDENT DSDNA EXONUCLEASE"/>
    <property type="match status" value="1"/>
</dbReference>
<protein>
    <submittedName>
        <fullName evidence="2">Metallophosphoesterase family protein</fullName>
    </submittedName>
</protein>
<dbReference type="Gene3D" id="3.60.21.10">
    <property type="match status" value="1"/>
</dbReference>
<dbReference type="AlphaFoldDB" id="A0A8T3YNW7"/>
<dbReference type="InterPro" id="IPR004843">
    <property type="entry name" value="Calcineurin-like_PHP"/>
</dbReference>
<name>A0A8T3YNW7_9ARCH</name>
<sequence length="407" mass="44478">MKIGIFSDTHLGFDEKGERVSESFEMLEQAIGLCIEQGVDAIAVAGDIFDAAVPSHDSLFRAVNSFSSALKGSSPVKIFAGKNGVRTQVHFSGVPVIVIHGNHEFLGRHTRTALDVLNASGHVIYLHAASAAIEKGGERAFLHCLGAVPEKRALEVLRAWGPKPVREACNIMLVHQAFREFMAIDDEMVASLSLDDLPEGFDLVVDGHLHWRSEQKLKGCTFVLAGSTICTSIKKLEAEKPKGVYFFDTASRGLSFVPFHSQRRSFYHRLEFAAAEPVDVLSACRKAVLADLASVQGMKPLVRLNLKGTLKKGLSSSDLDLSGFLAEFSGRAIISASKNFSNLSFRRRISELREMQKSRLSVAAMGMEMLEKNLAETDIGSGFESARLFALLVDDDLDAAMEMFSKP</sequence>
<organism evidence="2 3">
    <name type="scientific">Candidatus Iainarchaeum sp</name>
    <dbReference type="NCBI Taxonomy" id="3101447"/>
    <lineage>
        <taxon>Archaea</taxon>
        <taxon>Candidatus Iainarchaeota</taxon>
        <taxon>Candidatus Iainarchaeia</taxon>
        <taxon>Candidatus Iainarchaeales</taxon>
        <taxon>Candidatus Iainarchaeaceae</taxon>
        <taxon>Candidatus Iainarchaeum</taxon>
    </lineage>
</organism>
<dbReference type="GO" id="GO:0016787">
    <property type="term" value="F:hydrolase activity"/>
    <property type="evidence" value="ECO:0007669"/>
    <property type="project" value="InterPro"/>
</dbReference>
<comment type="caution">
    <text evidence="2">The sequence shown here is derived from an EMBL/GenBank/DDBJ whole genome shotgun (WGS) entry which is preliminary data.</text>
</comment>
<dbReference type="InterPro" id="IPR029052">
    <property type="entry name" value="Metallo-depent_PP-like"/>
</dbReference>
<evidence type="ECO:0000313" key="3">
    <source>
        <dbReference type="Proteomes" id="UP000732298"/>
    </source>
</evidence>
<reference evidence="2" key="1">
    <citation type="submission" date="2020-07" db="EMBL/GenBank/DDBJ databases">
        <title>Huge and variable diversity of episymbiotic CPR bacteria and DPANN archaea in groundwater ecosystems.</title>
        <authorList>
            <person name="He C.Y."/>
            <person name="Keren R."/>
            <person name="Whittaker M."/>
            <person name="Farag I.F."/>
            <person name="Doudna J."/>
            <person name="Cate J.H.D."/>
            <person name="Banfield J.F."/>
        </authorList>
    </citation>
    <scope>NUCLEOTIDE SEQUENCE</scope>
    <source>
        <strain evidence="2">NC_groundwater_1296_Ag_S-0.2um_52_80</strain>
    </source>
</reference>
<feature type="domain" description="Calcineurin-like phosphoesterase" evidence="1">
    <location>
        <begin position="1"/>
        <end position="110"/>
    </location>
</feature>
<accession>A0A8T3YNW7</accession>
<gene>
    <name evidence="2" type="ORF">HY544_05550</name>
</gene>
<proteinExistence type="predicted"/>
<evidence type="ECO:0000259" key="1">
    <source>
        <dbReference type="Pfam" id="PF00149"/>
    </source>
</evidence>
<dbReference type="PANTHER" id="PTHR30337:SF0">
    <property type="entry name" value="NUCLEASE SBCCD SUBUNIT D"/>
    <property type="match status" value="1"/>
</dbReference>
<evidence type="ECO:0000313" key="2">
    <source>
        <dbReference type="EMBL" id="MBI4210936.1"/>
    </source>
</evidence>
<dbReference type="Pfam" id="PF00149">
    <property type="entry name" value="Metallophos"/>
    <property type="match status" value="1"/>
</dbReference>
<dbReference type="InterPro" id="IPR050535">
    <property type="entry name" value="DNA_Repair-Maintenance_Comp"/>
</dbReference>
<dbReference type="SUPFAM" id="SSF56300">
    <property type="entry name" value="Metallo-dependent phosphatases"/>
    <property type="match status" value="1"/>
</dbReference>
<dbReference type="EMBL" id="JACQPB010000053">
    <property type="protein sequence ID" value="MBI4210936.1"/>
    <property type="molecule type" value="Genomic_DNA"/>
</dbReference>